<dbReference type="Pfam" id="PF14559">
    <property type="entry name" value="TPR_19"/>
    <property type="match status" value="1"/>
</dbReference>
<dbReference type="PRINTS" id="PR01438">
    <property type="entry name" value="UNVRSLSTRESS"/>
</dbReference>
<sequence>MALLMDPGAGGPLTESEKADLDAIAAIKESAAAEYKEKGNRLVKMGRSHYADAVDCYTKAIAQMEPLPPPPVPSPDASVLFANRAHVNLLLGNHRRALDDAARAVQLSPSNVKAYYRAAKAAIALGLLPEAAAFCRRGIEQDPANEELKKLLAQVDAQQSEQDRHRAKVAQAVSAAKDIVAAIEKRGLKLGKAAYQELTGVKKPKLDEQESSPPLPWDDKHAYTRDAVELYYQAGVGTVLSKSEILKILLEGTMDSKSLPESLLDEEDGENDDGKSSTITSSDKGSVKWINVKEGKTLQEVLQHKDFIIPAIPGKLVRERLRDGGEGRVSRGGGGDERGAGSGGGDDEGGGGVDASEESLNALSWALDNVIGRRAGAVSVVVVHAQHGPDHFVYPVAAHAIAYAPASAIESMRKAQEEISRKVVSRALDVSATGAIVEGDAKEAICQAVEEMHADMLVLGSRGLGKIKRAFLGSVSDYLVHHACCPVLVVKPTKAHDK</sequence>
<dbReference type="SUPFAM" id="SSF52402">
    <property type="entry name" value="Adenine nucleotide alpha hydrolases-like"/>
    <property type="match status" value="1"/>
</dbReference>
<reference evidence="4" key="1">
    <citation type="journal article" date="2005" name="PLoS Biol.">
        <title>The genomes of Oryza sativa: a history of duplications.</title>
        <authorList>
            <person name="Yu J."/>
            <person name="Wang J."/>
            <person name="Lin W."/>
            <person name="Li S."/>
            <person name="Li H."/>
            <person name="Zhou J."/>
            <person name="Ni P."/>
            <person name="Dong W."/>
            <person name="Hu S."/>
            <person name="Zeng C."/>
            <person name="Zhang J."/>
            <person name="Zhang Y."/>
            <person name="Li R."/>
            <person name="Xu Z."/>
            <person name="Li S."/>
            <person name="Li X."/>
            <person name="Zheng H."/>
            <person name="Cong L."/>
            <person name="Lin L."/>
            <person name="Yin J."/>
            <person name="Geng J."/>
            <person name="Li G."/>
            <person name="Shi J."/>
            <person name="Liu J."/>
            <person name="Lv H."/>
            <person name="Li J."/>
            <person name="Wang J."/>
            <person name="Deng Y."/>
            <person name="Ran L."/>
            <person name="Shi X."/>
            <person name="Wang X."/>
            <person name="Wu Q."/>
            <person name="Li C."/>
            <person name="Ren X."/>
            <person name="Wang J."/>
            <person name="Wang X."/>
            <person name="Li D."/>
            <person name="Liu D."/>
            <person name="Zhang X."/>
            <person name="Ji Z."/>
            <person name="Zhao W."/>
            <person name="Sun Y."/>
            <person name="Zhang Z."/>
            <person name="Bao J."/>
            <person name="Han Y."/>
            <person name="Dong L."/>
            <person name="Ji J."/>
            <person name="Chen P."/>
            <person name="Wu S."/>
            <person name="Liu J."/>
            <person name="Xiao Y."/>
            <person name="Bu D."/>
            <person name="Tan J."/>
            <person name="Yang L."/>
            <person name="Ye C."/>
            <person name="Zhang J."/>
            <person name="Xu J."/>
            <person name="Zhou Y."/>
            <person name="Yu Y."/>
            <person name="Zhang B."/>
            <person name="Zhuang S."/>
            <person name="Wei H."/>
            <person name="Liu B."/>
            <person name="Lei M."/>
            <person name="Yu H."/>
            <person name="Li Y."/>
            <person name="Xu H."/>
            <person name="Wei S."/>
            <person name="He X."/>
            <person name="Fang L."/>
            <person name="Zhang Z."/>
            <person name="Zhang Y."/>
            <person name="Huang X."/>
            <person name="Su Z."/>
            <person name="Tong W."/>
            <person name="Li J."/>
            <person name="Tong Z."/>
            <person name="Li S."/>
            <person name="Ye J."/>
            <person name="Wang L."/>
            <person name="Fang L."/>
            <person name="Lei T."/>
            <person name="Chen C."/>
            <person name="Chen H."/>
            <person name="Xu Z."/>
            <person name="Li H."/>
            <person name="Huang H."/>
            <person name="Zhang F."/>
            <person name="Xu H."/>
            <person name="Li N."/>
            <person name="Zhao C."/>
            <person name="Li S."/>
            <person name="Dong L."/>
            <person name="Huang Y."/>
            <person name="Li L."/>
            <person name="Xi Y."/>
            <person name="Qi Q."/>
            <person name="Li W."/>
            <person name="Zhang B."/>
            <person name="Hu W."/>
            <person name="Zhang Y."/>
            <person name="Tian X."/>
            <person name="Jiao Y."/>
            <person name="Liang X."/>
            <person name="Jin J."/>
            <person name="Gao L."/>
            <person name="Zheng W."/>
            <person name="Hao B."/>
            <person name="Liu S."/>
            <person name="Wang W."/>
            <person name="Yuan L."/>
            <person name="Cao M."/>
            <person name="McDermott J."/>
            <person name="Samudrala R."/>
            <person name="Wang J."/>
            <person name="Wong G.K."/>
            <person name="Yang H."/>
        </authorList>
    </citation>
    <scope>NUCLEOTIDE SEQUENCE [LARGE SCALE GENOMIC DNA]</scope>
</reference>
<dbReference type="InterPro" id="IPR014729">
    <property type="entry name" value="Rossmann-like_a/b/a_fold"/>
</dbReference>
<dbReference type="InterPro" id="IPR011990">
    <property type="entry name" value="TPR-like_helical_dom_sf"/>
</dbReference>
<feature type="repeat" description="TPR" evidence="1">
    <location>
        <begin position="78"/>
        <end position="111"/>
    </location>
</feature>
<dbReference type="Proteomes" id="UP000007752">
    <property type="component" value="Chromosome 3"/>
</dbReference>
<dbReference type="SUPFAM" id="SSF48452">
    <property type="entry name" value="TPR-like"/>
    <property type="match status" value="1"/>
</dbReference>
<evidence type="ECO:0000313" key="4">
    <source>
        <dbReference type="EMBL" id="EEE59934.1"/>
    </source>
</evidence>
<dbReference type="Gene3D" id="1.25.40.10">
    <property type="entry name" value="Tetratricopeptide repeat domain"/>
    <property type="match status" value="1"/>
</dbReference>
<proteinExistence type="predicted"/>
<reference evidence="4" key="2">
    <citation type="submission" date="2008-12" db="EMBL/GenBank/DDBJ databases">
        <title>Improved gene annotation of the rice (Oryza sativa) genomes.</title>
        <authorList>
            <person name="Wang J."/>
            <person name="Li R."/>
            <person name="Fan W."/>
            <person name="Huang Q."/>
            <person name="Zhang J."/>
            <person name="Zhou Y."/>
            <person name="Hu Y."/>
            <person name="Zi S."/>
            <person name="Li J."/>
            <person name="Ni P."/>
            <person name="Zheng H."/>
            <person name="Zhang Y."/>
            <person name="Zhao M."/>
            <person name="Hao Q."/>
            <person name="McDermott J."/>
            <person name="Samudrala R."/>
            <person name="Kristiansen K."/>
            <person name="Wong G.K.-S."/>
        </authorList>
    </citation>
    <scope>NUCLEOTIDE SEQUENCE</scope>
</reference>
<accession>B9FBU2</accession>
<dbReference type="SMART" id="SM00028">
    <property type="entry name" value="TPR"/>
    <property type="match status" value="3"/>
</dbReference>
<dbReference type="EMBL" id="CM000140">
    <property type="protein sequence ID" value="EEE59934.1"/>
    <property type="molecule type" value="Genomic_DNA"/>
</dbReference>
<evidence type="ECO:0000256" key="2">
    <source>
        <dbReference type="SAM" id="MobiDB-lite"/>
    </source>
</evidence>
<keyword evidence="1" id="KW-0802">TPR repeat</keyword>
<dbReference type="InterPro" id="IPR019734">
    <property type="entry name" value="TPR_rpt"/>
</dbReference>
<organism evidence="4">
    <name type="scientific">Oryza sativa subsp. japonica</name>
    <name type="common">Rice</name>
    <dbReference type="NCBI Taxonomy" id="39947"/>
    <lineage>
        <taxon>Eukaryota</taxon>
        <taxon>Viridiplantae</taxon>
        <taxon>Streptophyta</taxon>
        <taxon>Embryophyta</taxon>
        <taxon>Tracheophyta</taxon>
        <taxon>Spermatophyta</taxon>
        <taxon>Magnoliopsida</taxon>
        <taxon>Liliopsida</taxon>
        <taxon>Poales</taxon>
        <taxon>Poaceae</taxon>
        <taxon>BOP clade</taxon>
        <taxon>Oryzoideae</taxon>
        <taxon>Oryzeae</taxon>
        <taxon>Oryzinae</taxon>
        <taxon>Oryza</taxon>
        <taxon>Oryza sativa</taxon>
    </lineage>
</organism>
<dbReference type="PANTHER" id="PTHR46035">
    <property type="entry name" value="TETRATRICOPEPTIDE REPEAT PROTEIN 4"/>
    <property type="match status" value="1"/>
</dbReference>
<name>B9FBU2_ORYSJ</name>
<dbReference type="AlphaFoldDB" id="B9FBU2"/>
<feature type="region of interest" description="Disordered" evidence="2">
    <location>
        <begin position="259"/>
        <end position="283"/>
    </location>
</feature>
<dbReference type="Gene3D" id="3.40.50.620">
    <property type="entry name" value="HUPs"/>
    <property type="match status" value="1"/>
</dbReference>
<evidence type="ECO:0000259" key="3">
    <source>
        <dbReference type="Pfam" id="PF00582"/>
    </source>
</evidence>
<protein>
    <recommendedName>
        <fullName evidence="3">UspA domain-containing protein</fullName>
    </recommendedName>
</protein>
<feature type="compositionally biased region" description="Basic and acidic residues" evidence="2">
    <location>
        <begin position="323"/>
        <end position="339"/>
    </location>
</feature>
<feature type="region of interest" description="Disordered" evidence="2">
    <location>
        <begin position="323"/>
        <end position="355"/>
    </location>
</feature>
<dbReference type="PROSITE" id="PS50005">
    <property type="entry name" value="TPR"/>
    <property type="match status" value="1"/>
</dbReference>
<evidence type="ECO:0000256" key="1">
    <source>
        <dbReference type="PROSITE-ProRule" id="PRU00339"/>
    </source>
</evidence>
<dbReference type="CDD" id="cd21377">
    <property type="entry name" value="CTWD_Cns1-like"/>
    <property type="match status" value="1"/>
</dbReference>
<dbReference type="Pfam" id="PF00582">
    <property type="entry name" value="Usp"/>
    <property type="match status" value="1"/>
</dbReference>
<dbReference type="InterPro" id="IPR006015">
    <property type="entry name" value="Universal_stress_UspA"/>
</dbReference>
<dbReference type="InterPro" id="IPR006016">
    <property type="entry name" value="UspA"/>
</dbReference>
<dbReference type="PANTHER" id="PTHR46035:SF1">
    <property type="entry name" value="TETRATRICOPEPTIDE REPEAT PROTEIN 4"/>
    <property type="match status" value="1"/>
</dbReference>
<feature type="domain" description="UspA" evidence="3">
    <location>
        <begin position="352"/>
        <end position="491"/>
    </location>
</feature>
<dbReference type="CDD" id="cd23659">
    <property type="entry name" value="USP_At3g01520-like"/>
    <property type="match status" value="1"/>
</dbReference>
<gene>
    <name evidence="4" type="ORF">OsJ_12581</name>
</gene>